<dbReference type="SUPFAM" id="SSF103473">
    <property type="entry name" value="MFS general substrate transporter"/>
    <property type="match status" value="1"/>
</dbReference>
<dbReference type="PANTHER" id="PTHR42718">
    <property type="entry name" value="MAJOR FACILITATOR SUPERFAMILY MULTIDRUG TRANSPORTER MFSC"/>
    <property type="match status" value="1"/>
</dbReference>
<accession>A9BZU6</accession>
<dbReference type="EMBL" id="CP000884">
    <property type="protein sequence ID" value="ABX36004.1"/>
    <property type="molecule type" value="Genomic_DNA"/>
</dbReference>
<evidence type="ECO:0000256" key="1">
    <source>
        <dbReference type="ARBA" id="ARBA00004651"/>
    </source>
</evidence>
<name>A9BZU6_DELAS</name>
<gene>
    <name evidence="9" type="ordered locus">Daci_3366</name>
</gene>
<dbReference type="AlphaFoldDB" id="A9BZU6"/>
<dbReference type="GeneID" id="24116204"/>
<feature type="transmembrane region" description="Helical" evidence="7">
    <location>
        <begin position="120"/>
        <end position="139"/>
    </location>
</feature>
<dbReference type="Gene3D" id="1.20.1250.20">
    <property type="entry name" value="MFS general substrate transporter like domains"/>
    <property type="match status" value="1"/>
</dbReference>
<feature type="transmembrane region" description="Helical" evidence="7">
    <location>
        <begin position="151"/>
        <end position="170"/>
    </location>
</feature>
<keyword evidence="4 7" id="KW-0812">Transmembrane</keyword>
<reference evidence="9 10" key="1">
    <citation type="journal article" date="2004" name="Appl. Environ. Microbiol.">
        <title>Mineralization of individual congeners of linear alkylbenzenesulfonate by defined pairs of heterotrophic bacteria.</title>
        <authorList>
            <person name="Schleheck D."/>
            <person name="Knepper T.P."/>
            <person name="Fischer K."/>
            <person name="Cook A.M."/>
        </authorList>
    </citation>
    <scope>NUCLEOTIDE SEQUENCE [LARGE SCALE GENOMIC DNA]</scope>
    <source>
        <strain evidence="10">DSM 14801 / SPH-1</strain>
    </source>
</reference>
<dbReference type="GO" id="GO:0005886">
    <property type="term" value="C:plasma membrane"/>
    <property type="evidence" value="ECO:0007669"/>
    <property type="project" value="UniProtKB-SubCell"/>
</dbReference>
<keyword evidence="3" id="KW-1003">Cell membrane</keyword>
<protein>
    <submittedName>
        <fullName evidence="9">Major facilitator superfamily MFS_1</fullName>
    </submittedName>
</protein>
<evidence type="ECO:0000256" key="6">
    <source>
        <dbReference type="ARBA" id="ARBA00023136"/>
    </source>
</evidence>
<proteinExistence type="predicted"/>
<feature type="transmembrane region" description="Helical" evidence="7">
    <location>
        <begin position="319"/>
        <end position="341"/>
    </location>
</feature>
<keyword evidence="6 7" id="KW-0472">Membrane</keyword>
<dbReference type="HOGENOM" id="CLU_000960_28_3_4"/>
<evidence type="ECO:0000256" key="2">
    <source>
        <dbReference type="ARBA" id="ARBA00022448"/>
    </source>
</evidence>
<evidence type="ECO:0000256" key="4">
    <source>
        <dbReference type="ARBA" id="ARBA00022692"/>
    </source>
</evidence>
<comment type="subcellular location">
    <subcellularLocation>
        <location evidence="1">Cell membrane</location>
        <topology evidence="1">Multi-pass membrane protein</topology>
    </subcellularLocation>
</comment>
<keyword evidence="5 7" id="KW-1133">Transmembrane helix</keyword>
<feature type="transmembrane region" description="Helical" evidence="7">
    <location>
        <begin position="216"/>
        <end position="234"/>
    </location>
</feature>
<dbReference type="InterPro" id="IPR020846">
    <property type="entry name" value="MFS_dom"/>
</dbReference>
<feature type="transmembrane region" description="Helical" evidence="7">
    <location>
        <begin position="176"/>
        <end position="195"/>
    </location>
</feature>
<dbReference type="eggNOG" id="COG0477">
    <property type="taxonomic scope" value="Bacteria"/>
</dbReference>
<feature type="transmembrane region" description="Helical" evidence="7">
    <location>
        <begin position="348"/>
        <end position="367"/>
    </location>
</feature>
<evidence type="ECO:0000313" key="9">
    <source>
        <dbReference type="EMBL" id="ABX36004.1"/>
    </source>
</evidence>
<dbReference type="Proteomes" id="UP000000784">
    <property type="component" value="Chromosome"/>
</dbReference>
<evidence type="ECO:0000256" key="5">
    <source>
        <dbReference type="ARBA" id="ARBA00022989"/>
    </source>
</evidence>
<evidence type="ECO:0000313" key="10">
    <source>
        <dbReference type="Proteomes" id="UP000000784"/>
    </source>
</evidence>
<evidence type="ECO:0000256" key="7">
    <source>
        <dbReference type="SAM" id="Phobius"/>
    </source>
</evidence>
<feature type="transmembrane region" description="Helical" evidence="7">
    <location>
        <begin position="90"/>
        <end position="108"/>
    </location>
</feature>
<dbReference type="InterPro" id="IPR011701">
    <property type="entry name" value="MFS"/>
</dbReference>
<feature type="transmembrane region" description="Helical" evidence="7">
    <location>
        <begin position="445"/>
        <end position="464"/>
    </location>
</feature>
<dbReference type="Pfam" id="PF07690">
    <property type="entry name" value="MFS_1"/>
    <property type="match status" value="2"/>
</dbReference>
<dbReference type="InterPro" id="IPR036259">
    <property type="entry name" value="MFS_trans_sf"/>
</dbReference>
<dbReference type="RefSeq" id="WP_012205204.1">
    <property type="nucleotide sequence ID" value="NC_010002.1"/>
</dbReference>
<keyword evidence="10" id="KW-1185">Reference proteome</keyword>
<dbReference type="STRING" id="398578.Daci_3366"/>
<dbReference type="GO" id="GO:0022857">
    <property type="term" value="F:transmembrane transporter activity"/>
    <property type="evidence" value="ECO:0007669"/>
    <property type="project" value="InterPro"/>
</dbReference>
<feature type="transmembrane region" description="Helical" evidence="7">
    <location>
        <begin position="24"/>
        <end position="46"/>
    </location>
</feature>
<dbReference type="CDD" id="cd17321">
    <property type="entry name" value="MFS_MMR_MDR_like"/>
    <property type="match status" value="1"/>
</dbReference>
<organism evidence="9 10">
    <name type="scientific">Delftia acidovorans (strain DSM 14801 / SPH-1)</name>
    <dbReference type="NCBI Taxonomy" id="398578"/>
    <lineage>
        <taxon>Bacteria</taxon>
        <taxon>Pseudomonadati</taxon>
        <taxon>Pseudomonadota</taxon>
        <taxon>Betaproteobacteria</taxon>
        <taxon>Burkholderiales</taxon>
        <taxon>Comamonadaceae</taxon>
        <taxon>Delftia</taxon>
    </lineage>
</organism>
<dbReference type="PANTHER" id="PTHR42718:SF46">
    <property type="entry name" value="BLR6921 PROTEIN"/>
    <property type="match status" value="1"/>
</dbReference>
<evidence type="ECO:0000259" key="8">
    <source>
        <dbReference type="PROSITE" id="PS50850"/>
    </source>
</evidence>
<dbReference type="KEGG" id="dac:Daci_3366"/>
<dbReference type="PROSITE" id="PS50850">
    <property type="entry name" value="MFS"/>
    <property type="match status" value="1"/>
</dbReference>
<keyword evidence="2" id="KW-0813">Transport</keyword>
<feature type="transmembrane region" description="Helical" evidence="7">
    <location>
        <begin position="282"/>
        <end position="307"/>
    </location>
</feature>
<sequence>MSLAPAAEAAPVHDGLPSGPRGQAMLVIILGLTLSVLDSTLVNLALPAMARELQASSAHTLWVVNSYQLASLVLLLPLAALGERLGYRRVYLVGMLVFSVASLAAMLATSLPTLVAARALQGLGAAGVMSVNAALVRLIYPRALLGRGMAVNSLVVATASMAGPSVAAAILSVASWPWLFAANLPLGLFTLWLGRRALPANAVAGHAGARLSPLDVLLNILMFSLIFLGGEQLGVRAGGADSSLPSGWWLLGAGLLVGAWYVRRQWRLPAPLLPVDLLRIPVFALSMCGSVSAFCAQMLAYLALPFLLLESHGMSPIEAGLLITAWPLATVLTAPIAGRLIGRYADGLLGGIGMAMFAFGLWALAAMPDAPSTVDMVWRMLLAGSGFALYQSPNNHTIVTTAPLARSGAAGGMLSSARLTGQTLGAVVLATIFTFAGGHGGHAEIVALAVAGCFAAMAGVFSLLRVRTAPVPKH</sequence>
<feature type="domain" description="Major facilitator superfamily (MFS) profile" evidence="8">
    <location>
        <begin position="24"/>
        <end position="470"/>
    </location>
</feature>
<feature type="transmembrane region" description="Helical" evidence="7">
    <location>
        <begin position="246"/>
        <end position="262"/>
    </location>
</feature>
<dbReference type="Gene3D" id="1.20.1720.10">
    <property type="entry name" value="Multidrug resistance protein D"/>
    <property type="match status" value="1"/>
</dbReference>
<reference evidence="10" key="2">
    <citation type="submission" date="2007-11" db="EMBL/GenBank/DDBJ databases">
        <title>Complete sequence of Delftia acidovorans DSM 14801 / SPH-1.</title>
        <authorList>
            <person name="Copeland A."/>
            <person name="Lucas S."/>
            <person name="Lapidus A."/>
            <person name="Barry K."/>
            <person name="Glavina del Rio T."/>
            <person name="Dalin E."/>
            <person name="Tice H."/>
            <person name="Pitluck S."/>
            <person name="Lowry S."/>
            <person name="Clum A."/>
            <person name="Schmutz J."/>
            <person name="Larimer F."/>
            <person name="Land M."/>
            <person name="Hauser L."/>
            <person name="Kyrpides N."/>
            <person name="Kim E."/>
            <person name="Schleheck D."/>
            <person name="Richardson P."/>
        </authorList>
    </citation>
    <scope>NUCLEOTIDE SEQUENCE [LARGE SCALE GENOMIC DNA]</scope>
    <source>
        <strain evidence="10">DSM 14801 / SPH-1</strain>
    </source>
</reference>
<evidence type="ECO:0000256" key="3">
    <source>
        <dbReference type="ARBA" id="ARBA00022475"/>
    </source>
</evidence>